<accession>A0A8S2QA06</accession>
<evidence type="ECO:0000313" key="2">
    <source>
        <dbReference type="EMBL" id="CAF4084823.1"/>
    </source>
</evidence>
<dbReference type="Proteomes" id="UP000677228">
    <property type="component" value="Unassembled WGS sequence"/>
</dbReference>
<evidence type="ECO:0000313" key="3">
    <source>
        <dbReference type="Proteomes" id="UP000682733"/>
    </source>
</evidence>
<dbReference type="Proteomes" id="UP000682733">
    <property type="component" value="Unassembled WGS sequence"/>
</dbReference>
<gene>
    <name evidence="1" type="ORF">OVA965_LOCUS27589</name>
    <name evidence="2" type="ORF">TMI583_LOCUS28335</name>
</gene>
<reference evidence="2" key="1">
    <citation type="submission" date="2021-02" db="EMBL/GenBank/DDBJ databases">
        <authorList>
            <person name="Nowell W R."/>
        </authorList>
    </citation>
    <scope>NUCLEOTIDE SEQUENCE</scope>
</reference>
<sequence>MHRFLRCNEVEKLVGNSEKLSKLPEQIAGNTIYVLQPEQKIKDGYKWVNYGVKTAKEKGIPIFYAHYFISENDSNKNDPFIEKFTKKVYIAIQNPLSVIVQYIGDEAKGIVSQRVTPKSILNLIDEKVQHTEPSTVYCQMIGSSEGITTVQNKRQIEYRRHKYLQ</sequence>
<evidence type="ECO:0000313" key="1">
    <source>
        <dbReference type="EMBL" id="CAF1279985.1"/>
    </source>
</evidence>
<proteinExistence type="predicted"/>
<dbReference type="EMBL" id="CAJNOK010018313">
    <property type="protein sequence ID" value="CAF1279985.1"/>
    <property type="molecule type" value="Genomic_DNA"/>
</dbReference>
<dbReference type="EMBL" id="CAJOBA010039875">
    <property type="protein sequence ID" value="CAF4084823.1"/>
    <property type="molecule type" value="Genomic_DNA"/>
</dbReference>
<dbReference type="AlphaFoldDB" id="A0A8S2QA06"/>
<organism evidence="2 3">
    <name type="scientific">Didymodactylos carnosus</name>
    <dbReference type="NCBI Taxonomy" id="1234261"/>
    <lineage>
        <taxon>Eukaryota</taxon>
        <taxon>Metazoa</taxon>
        <taxon>Spiralia</taxon>
        <taxon>Gnathifera</taxon>
        <taxon>Rotifera</taxon>
        <taxon>Eurotatoria</taxon>
        <taxon>Bdelloidea</taxon>
        <taxon>Philodinida</taxon>
        <taxon>Philodinidae</taxon>
        <taxon>Didymodactylos</taxon>
    </lineage>
</organism>
<protein>
    <submittedName>
        <fullName evidence="2">Uncharacterized protein</fullName>
    </submittedName>
</protein>
<name>A0A8S2QA06_9BILA</name>
<comment type="caution">
    <text evidence="2">The sequence shown here is derived from an EMBL/GenBank/DDBJ whole genome shotgun (WGS) entry which is preliminary data.</text>
</comment>